<evidence type="ECO:0000313" key="13">
    <source>
        <dbReference type="Proteomes" id="UP000663868"/>
    </source>
</evidence>
<name>A0A819IDR1_9BILA</name>
<dbReference type="GO" id="GO:0005743">
    <property type="term" value="C:mitochondrial inner membrane"/>
    <property type="evidence" value="ECO:0007669"/>
    <property type="project" value="TreeGrafter"/>
</dbReference>
<evidence type="ECO:0000256" key="1">
    <source>
        <dbReference type="ARBA" id="ARBA00004173"/>
    </source>
</evidence>
<evidence type="ECO:0000256" key="2">
    <source>
        <dbReference type="ARBA" id="ARBA00004749"/>
    </source>
</evidence>
<evidence type="ECO:0000256" key="6">
    <source>
        <dbReference type="ARBA" id="ARBA00023121"/>
    </source>
</evidence>
<comment type="caution">
    <text evidence="12">The sequence shown here is derived from an EMBL/GenBank/DDBJ whole genome shotgun (WGS) entry which is preliminary data.</text>
</comment>
<dbReference type="Gene3D" id="1.10.357.10">
    <property type="entry name" value="Tetracycline Repressor, domain 2"/>
    <property type="match status" value="1"/>
</dbReference>
<comment type="function">
    <text evidence="8">Membrane-associated protein that warps the membrane surface to access and bind aromatic isoprenes with high specificity, including ubiquinone (CoQ) isoprene intermediates and presents them directly to Coq7, therefore facilitating the Coq7-mediated hydroxylase step. Participates in the biosynthesis of coenzyme Q, also named ubiquinone, an essential lipid-soluble electron transporter for aerobic cellular respiration.</text>
</comment>
<evidence type="ECO:0000256" key="3">
    <source>
        <dbReference type="ARBA" id="ARBA00010766"/>
    </source>
</evidence>
<keyword evidence="6 8" id="KW-0446">Lipid-binding</keyword>
<evidence type="ECO:0000313" key="12">
    <source>
        <dbReference type="EMBL" id="CAF3912219.1"/>
    </source>
</evidence>
<feature type="compositionally biased region" description="Polar residues" evidence="9">
    <location>
        <begin position="197"/>
        <end position="214"/>
    </location>
</feature>
<feature type="region of interest" description="Disordered" evidence="9">
    <location>
        <begin position="197"/>
        <end position="224"/>
    </location>
</feature>
<dbReference type="EMBL" id="CAJNOE010000011">
    <property type="protein sequence ID" value="CAF0724061.1"/>
    <property type="molecule type" value="Genomic_DNA"/>
</dbReference>
<evidence type="ECO:0000256" key="7">
    <source>
        <dbReference type="ARBA" id="ARBA00023128"/>
    </source>
</evidence>
<sequence length="497" mass="54227">MQRLTCLRSGIPELHRVVDICQQTISSNTKRCLSNISSNNNKKNENDLGIDTKIYKPSTATTQTHIPDDLKGGQPTETIETTPKSTATLTGGGHVWSVQNPNLVHIAPLGATSTQFASAPLDGKTAHETLVHATQGELNIADPFTTHTLHGEATPGQLAEAAAASAFETFAPDTPMTSAPTSDTVFAPKISSTDVYSSASSPTGQFENAVSSSTSHHDYETSTQSHIYGGQDTIADVNENRIKRDNPLYGQDTFSSSEMHQTKSSYDTKKTDGTSVVNEIPIQRESDIRDNILRESLKHVTDKGWTMEAIRAGVRASNQPTTVEGLFSNGYDLVDYFMRDANAKMATYMSEKAKSGEKQGGRLLIDALKYRIGLVVPYANTWDQALAQGALPQNAMRGWKNILDLSSDAWHGAGDTSTDINWYSKRLILAAIYKSAEIYMLQDQSQDKIDTMNFLERRLGDFQTLGSVRNSMSKSVSDAGQIASGLFSVVRNLTSRR</sequence>
<dbReference type="AlphaFoldDB" id="A0A819IDR1"/>
<dbReference type="Pfam" id="PF08511">
    <property type="entry name" value="COQ9"/>
    <property type="match status" value="1"/>
</dbReference>
<gene>
    <name evidence="11" type="ORF">IZO911_LOCUS2227</name>
    <name evidence="12" type="ORF">KXQ929_LOCUS23418</name>
</gene>
<evidence type="ECO:0000256" key="4">
    <source>
        <dbReference type="ARBA" id="ARBA00022688"/>
    </source>
</evidence>
<dbReference type="Proteomes" id="UP000663868">
    <property type="component" value="Unassembled WGS sequence"/>
</dbReference>
<proteinExistence type="inferred from homology"/>
<dbReference type="InterPro" id="IPR013718">
    <property type="entry name" value="COQ9_C"/>
</dbReference>
<organism evidence="12 13">
    <name type="scientific">Adineta steineri</name>
    <dbReference type="NCBI Taxonomy" id="433720"/>
    <lineage>
        <taxon>Eukaryota</taxon>
        <taxon>Metazoa</taxon>
        <taxon>Spiralia</taxon>
        <taxon>Gnathifera</taxon>
        <taxon>Rotifera</taxon>
        <taxon>Eurotatoria</taxon>
        <taxon>Bdelloidea</taxon>
        <taxon>Adinetida</taxon>
        <taxon>Adinetidae</taxon>
        <taxon>Adineta</taxon>
    </lineage>
</organism>
<evidence type="ECO:0000256" key="5">
    <source>
        <dbReference type="ARBA" id="ARBA00022946"/>
    </source>
</evidence>
<evidence type="ECO:0000256" key="8">
    <source>
        <dbReference type="RuleBase" id="RU366063"/>
    </source>
</evidence>
<dbReference type="GO" id="GO:0008289">
    <property type="term" value="F:lipid binding"/>
    <property type="evidence" value="ECO:0007669"/>
    <property type="project" value="UniProtKB-UniRule"/>
</dbReference>
<comment type="subcellular location">
    <subcellularLocation>
        <location evidence="1 8">Mitochondrion</location>
    </subcellularLocation>
</comment>
<evidence type="ECO:0000313" key="11">
    <source>
        <dbReference type="EMBL" id="CAF0724061.1"/>
    </source>
</evidence>
<dbReference type="PANTHER" id="PTHR21427:SF19">
    <property type="entry name" value="UBIQUINONE BIOSYNTHESIS PROTEIN COQ9, MITOCHONDRIAL"/>
    <property type="match status" value="1"/>
</dbReference>
<keyword evidence="7 8" id="KW-0496">Mitochondrion</keyword>
<feature type="region of interest" description="Disordered" evidence="9">
    <location>
        <begin position="248"/>
        <end position="272"/>
    </location>
</feature>
<dbReference type="UniPathway" id="UPA00232"/>
<keyword evidence="5" id="KW-0809">Transit peptide</keyword>
<dbReference type="InterPro" id="IPR012762">
    <property type="entry name" value="Ubiq_biosynth_COQ9"/>
</dbReference>
<evidence type="ECO:0000256" key="9">
    <source>
        <dbReference type="SAM" id="MobiDB-lite"/>
    </source>
</evidence>
<dbReference type="EMBL" id="CAJOBB010001860">
    <property type="protein sequence ID" value="CAF3912219.1"/>
    <property type="molecule type" value="Genomic_DNA"/>
</dbReference>
<comment type="similarity">
    <text evidence="3 8">Belongs to the COQ9 family.</text>
</comment>
<keyword evidence="4 8" id="KW-0831">Ubiquinone biosynthesis</keyword>
<dbReference type="Proteomes" id="UP000663860">
    <property type="component" value="Unassembled WGS sequence"/>
</dbReference>
<comment type="pathway">
    <text evidence="2 8">Cofactor biosynthesis; ubiquinone biosynthesis.</text>
</comment>
<feature type="compositionally biased region" description="Polar residues" evidence="9">
    <location>
        <begin position="252"/>
        <end position="265"/>
    </location>
</feature>
<dbReference type="NCBIfam" id="TIGR02396">
    <property type="entry name" value="diverge_rpsU"/>
    <property type="match status" value="1"/>
</dbReference>
<evidence type="ECO:0000259" key="10">
    <source>
        <dbReference type="Pfam" id="PF08511"/>
    </source>
</evidence>
<dbReference type="PANTHER" id="PTHR21427">
    <property type="entry name" value="UBIQUINONE BIOSYNTHESIS PROTEIN COQ9, MITOCHONDRIAL"/>
    <property type="match status" value="1"/>
</dbReference>
<feature type="domain" description="COQ9 C-terminal" evidence="10">
    <location>
        <begin position="398"/>
        <end position="465"/>
    </location>
</feature>
<accession>A0A819IDR1</accession>
<dbReference type="GO" id="GO:0006744">
    <property type="term" value="P:ubiquinone biosynthetic process"/>
    <property type="evidence" value="ECO:0007669"/>
    <property type="project" value="UniProtKB-UniRule"/>
</dbReference>
<protein>
    <recommendedName>
        <fullName evidence="8">Ubiquinone biosynthesis protein</fullName>
    </recommendedName>
</protein>
<reference evidence="12" key="1">
    <citation type="submission" date="2021-02" db="EMBL/GenBank/DDBJ databases">
        <authorList>
            <person name="Nowell W R."/>
        </authorList>
    </citation>
    <scope>NUCLEOTIDE SEQUENCE</scope>
</reference>